<dbReference type="AlphaFoldDB" id="A0A165GUQ0"/>
<protein>
    <submittedName>
        <fullName evidence="2">Uncharacterized protein</fullName>
    </submittedName>
</protein>
<dbReference type="Proteomes" id="UP000077266">
    <property type="component" value="Unassembled WGS sequence"/>
</dbReference>
<dbReference type="EMBL" id="KV426036">
    <property type="protein sequence ID" value="KZV91038.1"/>
    <property type="molecule type" value="Genomic_DNA"/>
</dbReference>
<keyword evidence="1" id="KW-0472">Membrane</keyword>
<accession>A0A165GUQ0</accession>
<proteinExistence type="predicted"/>
<sequence>MHQTSLVILSVLIDVYILYLLNVPNSAYILYPIVLFNVWHVLMIFIRVVLLAPVRRPEGP</sequence>
<evidence type="ECO:0000313" key="2">
    <source>
        <dbReference type="EMBL" id="KZV91038.1"/>
    </source>
</evidence>
<name>A0A165GUQ0_EXIGL</name>
<evidence type="ECO:0000313" key="3">
    <source>
        <dbReference type="Proteomes" id="UP000077266"/>
    </source>
</evidence>
<dbReference type="InParanoid" id="A0A165GUQ0"/>
<feature type="transmembrane region" description="Helical" evidence="1">
    <location>
        <begin position="28"/>
        <end position="50"/>
    </location>
</feature>
<feature type="transmembrane region" description="Helical" evidence="1">
    <location>
        <begin position="5"/>
        <end position="22"/>
    </location>
</feature>
<evidence type="ECO:0000256" key="1">
    <source>
        <dbReference type="SAM" id="Phobius"/>
    </source>
</evidence>
<gene>
    <name evidence="2" type="ORF">EXIGLDRAFT_719760</name>
</gene>
<keyword evidence="3" id="KW-1185">Reference proteome</keyword>
<reference evidence="2 3" key="1">
    <citation type="journal article" date="2016" name="Mol. Biol. Evol.">
        <title>Comparative Genomics of Early-Diverging Mushroom-Forming Fungi Provides Insights into the Origins of Lignocellulose Decay Capabilities.</title>
        <authorList>
            <person name="Nagy L.G."/>
            <person name="Riley R."/>
            <person name="Tritt A."/>
            <person name="Adam C."/>
            <person name="Daum C."/>
            <person name="Floudas D."/>
            <person name="Sun H."/>
            <person name="Yadav J.S."/>
            <person name="Pangilinan J."/>
            <person name="Larsson K.H."/>
            <person name="Matsuura K."/>
            <person name="Barry K."/>
            <person name="Labutti K."/>
            <person name="Kuo R."/>
            <person name="Ohm R.A."/>
            <person name="Bhattacharya S.S."/>
            <person name="Shirouzu T."/>
            <person name="Yoshinaga Y."/>
            <person name="Martin F.M."/>
            <person name="Grigoriev I.V."/>
            <person name="Hibbett D.S."/>
        </authorList>
    </citation>
    <scope>NUCLEOTIDE SEQUENCE [LARGE SCALE GENOMIC DNA]</scope>
    <source>
        <strain evidence="2 3">HHB12029</strain>
    </source>
</reference>
<keyword evidence="1" id="KW-0812">Transmembrane</keyword>
<organism evidence="2 3">
    <name type="scientific">Exidia glandulosa HHB12029</name>
    <dbReference type="NCBI Taxonomy" id="1314781"/>
    <lineage>
        <taxon>Eukaryota</taxon>
        <taxon>Fungi</taxon>
        <taxon>Dikarya</taxon>
        <taxon>Basidiomycota</taxon>
        <taxon>Agaricomycotina</taxon>
        <taxon>Agaricomycetes</taxon>
        <taxon>Auriculariales</taxon>
        <taxon>Exidiaceae</taxon>
        <taxon>Exidia</taxon>
    </lineage>
</organism>
<keyword evidence="1" id="KW-1133">Transmembrane helix</keyword>